<sequence>MDLLPSAYLIVLQFSKALVMLQHLGTTTPLVLENTSKYFFLGEIIIAKYGMVNMNEFFISIIYSGKILQNFHLKFTILYLTFFIDTSNNVVLSLMISKLSF</sequence>
<dbReference type="AlphaFoldDB" id="A0A448XT94"/>
<organism evidence="2 3">
    <name type="scientific">Protopolystoma xenopodis</name>
    <dbReference type="NCBI Taxonomy" id="117903"/>
    <lineage>
        <taxon>Eukaryota</taxon>
        <taxon>Metazoa</taxon>
        <taxon>Spiralia</taxon>
        <taxon>Lophotrochozoa</taxon>
        <taxon>Platyhelminthes</taxon>
        <taxon>Monogenea</taxon>
        <taxon>Polyopisthocotylea</taxon>
        <taxon>Polystomatidea</taxon>
        <taxon>Polystomatidae</taxon>
        <taxon>Protopolystoma</taxon>
    </lineage>
</organism>
<proteinExistence type="predicted"/>
<keyword evidence="1" id="KW-0472">Membrane</keyword>
<accession>A0A448XT94</accession>
<keyword evidence="1" id="KW-0812">Transmembrane</keyword>
<reference evidence="2" key="1">
    <citation type="submission" date="2018-11" db="EMBL/GenBank/DDBJ databases">
        <authorList>
            <consortium name="Pathogen Informatics"/>
        </authorList>
    </citation>
    <scope>NUCLEOTIDE SEQUENCE</scope>
</reference>
<protein>
    <submittedName>
        <fullName evidence="2">Uncharacterized protein</fullName>
    </submittedName>
</protein>
<gene>
    <name evidence="2" type="ORF">PXEA_LOCUS37861</name>
</gene>
<evidence type="ECO:0000313" key="3">
    <source>
        <dbReference type="Proteomes" id="UP000784294"/>
    </source>
</evidence>
<evidence type="ECO:0000256" key="1">
    <source>
        <dbReference type="SAM" id="Phobius"/>
    </source>
</evidence>
<feature type="transmembrane region" description="Helical" evidence="1">
    <location>
        <begin position="45"/>
        <end position="65"/>
    </location>
</feature>
<keyword evidence="1" id="KW-1133">Transmembrane helix</keyword>
<dbReference type="Proteomes" id="UP000784294">
    <property type="component" value="Unassembled WGS sequence"/>
</dbReference>
<keyword evidence="3" id="KW-1185">Reference proteome</keyword>
<comment type="caution">
    <text evidence="2">The sequence shown here is derived from an EMBL/GenBank/DDBJ whole genome shotgun (WGS) entry which is preliminary data.</text>
</comment>
<name>A0A448XT94_9PLAT</name>
<feature type="transmembrane region" description="Helical" evidence="1">
    <location>
        <begin position="77"/>
        <end position="96"/>
    </location>
</feature>
<evidence type="ECO:0000313" key="2">
    <source>
        <dbReference type="EMBL" id="VEL44421.1"/>
    </source>
</evidence>
<dbReference type="EMBL" id="CAAALY010298431">
    <property type="protein sequence ID" value="VEL44421.1"/>
    <property type="molecule type" value="Genomic_DNA"/>
</dbReference>